<name>A0A388K4J7_CHABU</name>
<keyword evidence="3" id="KW-1185">Reference proteome</keyword>
<accession>A0A388K4J7</accession>
<comment type="caution">
    <text evidence="2">The sequence shown here is derived from an EMBL/GenBank/DDBJ whole genome shotgun (WGS) entry which is preliminary data.</text>
</comment>
<organism evidence="2 3">
    <name type="scientific">Chara braunii</name>
    <name type="common">Braun's stonewort</name>
    <dbReference type="NCBI Taxonomy" id="69332"/>
    <lineage>
        <taxon>Eukaryota</taxon>
        <taxon>Viridiplantae</taxon>
        <taxon>Streptophyta</taxon>
        <taxon>Charophyceae</taxon>
        <taxon>Charales</taxon>
        <taxon>Characeae</taxon>
        <taxon>Chara</taxon>
    </lineage>
</organism>
<reference evidence="2 3" key="1">
    <citation type="journal article" date="2018" name="Cell">
        <title>The Chara Genome: Secondary Complexity and Implications for Plant Terrestrialization.</title>
        <authorList>
            <person name="Nishiyama T."/>
            <person name="Sakayama H."/>
            <person name="Vries J.D."/>
            <person name="Buschmann H."/>
            <person name="Saint-Marcoux D."/>
            <person name="Ullrich K.K."/>
            <person name="Haas F.B."/>
            <person name="Vanderstraeten L."/>
            <person name="Becker D."/>
            <person name="Lang D."/>
            <person name="Vosolsobe S."/>
            <person name="Rombauts S."/>
            <person name="Wilhelmsson P.K.I."/>
            <person name="Janitza P."/>
            <person name="Kern R."/>
            <person name="Heyl A."/>
            <person name="Rumpler F."/>
            <person name="Villalobos L.I.A.C."/>
            <person name="Clay J.M."/>
            <person name="Skokan R."/>
            <person name="Toyoda A."/>
            <person name="Suzuki Y."/>
            <person name="Kagoshima H."/>
            <person name="Schijlen E."/>
            <person name="Tajeshwar N."/>
            <person name="Catarino B."/>
            <person name="Hetherington A.J."/>
            <person name="Saltykova A."/>
            <person name="Bonnot C."/>
            <person name="Breuninger H."/>
            <person name="Symeonidi A."/>
            <person name="Radhakrishnan G.V."/>
            <person name="Van Nieuwerburgh F."/>
            <person name="Deforce D."/>
            <person name="Chang C."/>
            <person name="Karol K.G."/>
            <person name="Hedrich R."/>
            <person name="Ulvskov P."/>
            <person name="Glockner G."/>
            <person name="Delwiche C.F."/>
            <person name="Petrasek J."/>
            <person name="Van de Peer Y."/>
            <person name="Friml J."/>
            <person name="Beilby M."/>
            <person name="Dolan L."/>
            <person name="Kohara Y."/>
            <person name="Sugano S."/>
            <person name="Fujiyama A."/>
            <person name="Delaux P.-M."/>
            <person name="Quint M."/>
            <person name="TheiBen G."/>
            <person name="Hagemann M."/>
            <person name="Harholt J."/>
            <person name="Dunand C."/>
            <person name="Zachgo S."/>
            <person name="Langdale J."/>
            <person name="Maumus F."/>
            <person name="Straeten D.V.D."/>
            <person name="Gould S.B."/>
            <person name="Rensing S.A."/>
        </authorList>
    </citation>
    <scope>NUCLEOTIDE SEQUENCE [LARGE SCALE GENOMIC DNA]</scope>
    <source>
        <strain evidence="2 3">S276</strain>
    </source>
</reference>
<feature type="region of interest" description="Disordered" evidence="1">
    <location>
        <begin position="77"/>
        <end position="152"/>
    </location>
</feature>
<protein>
    <submittedName>
        <fullName evidence="2">Uncharacterized protein</fullName>
    </submittedName>
</protein>
<feature type="compositionally biased region" description="Low complexity" evidence="1">
    <location>
        <begin position="107"/>
        <end position="121"/>
    </location>
</feature>
<dbReference type="PANTHER" id="PTHR35998">
    <property type="entry name" value="OS02G0127900 PROTEIN"/>
    <property type="match status" value="1"/>
</dbReference>
<evidence type="ECO:0000313" key="3">
    <source>
        <dbReference type="Proteomes" id="UP000265515"/>
    </source>
</evidence>
<dbReference type="EMBL" id="BFEA01000056">
    <property type="protein sequence ID" value="GBG64967.1"/>
    <property type="molecule type" value="Genomic_DNA"/>
</dbReference>
<sequence length="532" mass="57892">MVISEAVLAVTAYVLGLRRSYRLVRRLEGRLLRSHPRTRNFVERRTRALFKFAASVAEKVRQKDSALGRKLGNALSRWSRRQRELHHDSQGRVVRGNGSKLDSCCPSSTSTSTSTQTSMTSGIKNGKSTRSSDRPAGSKFGPGTRRGQEGKKVGFCTLIPSAQVAGREDFRTVLQTSRSEAGHSEENFVETTTSIGCVDDEEETSVAGPSGAIGCVGSDLPPLSMSQLTRLLSTVLSALSLRARCRMQQPHFFLFTTPITEDVSSVLSSRVSCSSSSSQVLSSSSSSSSPSSLSARPSLCSYLSGCSEFPSFSSSLSTPSLRRYHSFSSAVTFLASHLLDKRAYPGSEGVVGEKGTSSLGGQPDHLPSLDSMFLHGALNDPIQQIIPSRGSRENLPFRVMRKTEAWNEFKATACPCADRRTRSCGCDVVTKGSNAMSAGQGRQSSERDIVGTKRPTMPSTPQLIRTSHLSDPWHQRDVVSFFSLMSRKGGRQDLLSLPWRPPSLARSFRCQPCFVSPSLRLTLASSCRRLQS</sequence>
<evidence type="ECO:0000313" key="2">
    <source>
        <dbReference type="EMBL" id="GBG64967.1"/>
    </source>
</evidence>
<feature type="compositionally biased region" description="Basic and acidic residues" evidence="1">
    <location>
        <begin position="81"/>
        <end position="90"/>
    </location>
</feature>
<evidence type="ECO:0000256" key="1">
    <source>
        <dbReference type="SAM" id="MobiDB-lite"/>
    </source>
</evidence>
<proteinExistence type="predicted"/>
<dbReference type="Proteomes" id="UP000265515">
    <property type="component" value="Unassembled WGS sequence"/>
</dbReference>
<feature type="region of interest" description="Disordered" evidence="1">
    <location>
        <begin position="435"/>
        <end position="460"/>
    </location>
</feature>
<dbReference type="OrthoDB" id="2018352at2759"/>
<gene>
    <name evidence="2" type="ORF">CBR_g48716</name>
</gene>
<dbReference type="AlphaFoldDB" id="A0A388K4J7"/>
<dbReference type="Gramene" id="GBG64967">
    <property type="protein sequence ID" value="GBG64967"/>
    <property type="gene ID" value="CBR_g48716"/>
</dbReference>
<dbReference type="PANTHER" id="PTHR35998:SF1">
    <property type="entry name" value="OS02G0127900 PROTEIN"/>
    <property type="match status" value="1"/>
</dbReference>